<accession>A0A1W1VZI1</accession>
<evidence type="ECO:0000256" key="1">
    <source>
        <dbReference type="ARBA" id="ARBA00001933"/>
    </source>
</evidence>
<dbReference type="EC" id="2.8.1.7" evidence="3"/>
<dbReference type="RefSeq" id="WP_084665792.1">
    <property type="nucleotide sequence ID" value="NZ_LT838272.1"/>
</dbReference>
<keyword evidence="10" id="KW-1185">Reference proteome</keyword>
<dbReference type="InterPro" id="IPR015422">
    <property type="entry name" value="PyrdxlP-dep_Trfase_small"/>
</dbReference>
<dbReference type="CDD" id="cd06453">
    <property type="entry name" value="SufS_like"/>
    <property type="match status" value="1"/>
</dbReference>
<evidence type="ECO:0000256" key="6">
    <source>
        <dbReference type="ARBA" id="ARBA00050776"/>
    </source>
</evidence>
<dbReference type="InterPro" id="IPR015424">
    <property type="entry name" value="PyrdxlP-dep_Trfase"/>
</dbReference>
<organism evidence="9 10">
    <name type="scientific">Thermanaeromonas toyohensis ToBE</name>
    <dbReference type="NCBI Taxonomy" id="698762"/>
    <lineage>
        <taxon>Bacteria</taxon>
        <taxon>Bacillati</taxon>
        <taxon>Bacillota</taxon>
        <taxon>Clostridia</taxon>
        <taxon>Neomoorellales</taxon>
        <taxon>Neomoorellaceae</taxon>
        <taxon>Thermanaeromonas</taxon>
    </lineage>
</organism>
<dbReference type="Gene3D" id="3.90.1150.10">
    <property type="entry name" value="Aspartate Aminotransferase, domain 1"/>
    <property type="match status" value="1"/>
</dbReference>
<evidence type="ECO:0000256" key="4">
    <source>
        <dbReference type="ARBA" id="ARBA00022679"/>
    </source>
</evidence>
<dbReference type="InterPro" id="IPR010970">
    <property type="entry name" value="Cys_dSase_SufS"/>
</dbReference>
<evidence type="ECO:0000313" key="9">
    <source>
        <dbReference type="EMBL" id="SMB98264.1"/>
    </source>
</evidence>
<comment type="similarity">
    <text evidence="2">Belongs to the class-V pyridoxal-phosphate-dependent aminotransferase family. Csd subfamily.</text>
</comment>
<dbReference type="OrthoDB" id="9804366at2"/>
<evidence type="ECO:0000256" key="3">
    <source>
        <dbReference type="ARBA" id="ARBA00012239"/>
    </source>
</evidence>
<dbReference type="Gene3D" id="3.40.640.10">
    <property type="entry name" value="Type I PLP-dependent aspartate aminotransferase-like (Major domain)"/>
    <property type="match status" value="1"/>
</dbReference>
<dbReference type="InterPro" id="IPR000192">
    <property type="entry name" value="Aminotrans_V_dom"/>
</dbReference>
<dbReference type="AlphaFoldDB" id="A0A1W1VZI1"/>
<dbReference type="GO" id="GO:0006534">
    <property type="term" value="P:cysteine metabolic process"/>
    <property type="evidence" value="ECO:0007669"/>
    <property type="project" value="InterPro"/>
</dbReference>
<evidence type="ECO:0000313" key="10">
    <source>
        <dbReference type="Proteomes" id="UP000192569"/>
    </source>
</evidence>
<evidence type="ECO:0000259" key="8">
    <source>
        <dbReference type="Pfam" id="PF00266"/>
    </source>
</evidence>
<keyword evidence="4" id="KW-0808">Transferase</keyword>
<dbReference type="InterPro" id="IPR010969">
    <property type="entry name" value="Cys_dSase-rel_unknwn_funct"/>
</dbReference>
<feature type="domain" description="Aminotransferase class V" evidence="8">
    <location>
        <begin position="2"/>
        <end position="368"/>
    </location>
</feature>
<evidence type="ECO:0000256" key="2">
    <source>
        <dbReference type="ARBA" id="ARBA00010447"/>
    </source>
</evidence>
<dbReference type="EMBL" id="LT838272">
    <property type="protein sequence ID" value="SMB98264.1"/>
    <property type="molecule type" value="Genomic_DNA"/>
</dbReference>
<dbReference type="Proteomes" id="UP000192569">
    <property type="component" value="Chromosome I"/>
</dbReference>
<gene>
    <name evidence="9" type="ORF">SAMN00808754_2233</name>
</gene>
<proteinExistence type="inferred from homology"/>
<dbReference type="GO" id="GO:0031071">
    <property type="term" value="F:cysteine desulfurase activity"/>
    <property type="evidence" value="ECO:0007669"/>
    <property type="project" value="UniProtKB-EC"/>
</dbReference>
<dbReference type="PANTHER" id="PTHR43586">
    <property type="entry name" value="CYSTEINE DESULFURASE"/>
    <property type="match status" value="1"/>
</dbReference>
<dbReference type="PANTHER" id="PTHR43586:SF4">
    <property type="entry name" value="ISOPENICILLIN N EPIMERASE"/>
    <property type="match status" value="1"/>
</dbReference>
<name>A0A1W1VZI1_9FIRM</name>
<comment type="cofactor">
    <cofactor evidence="1 7">
        <name>pyridoxal 5'-phosphate</name>
        <dbReference type="ChEBI" id="CHEBI:597326"/>
    </cofactor>
</comment>
<protein>
    <recommendedName>
        <fullName evidence="3">cysteine desulfurase</fullName>
        <ecNumber evidence="3">2.8.1.7</ecNumber>
    </recommendedName>
</protein>
<evidence type="ECO:0000256" key="5">
    <source>
        <dbReference type="ARBA" id="ARBA00022898"/>
    </source>
</evidence>
<comment type="catalytic activity">
    <reaction evidence="6">
        <text>(sulfur carrier)-H + L-cysteine = (sulfur carrier)-SH + L-alanine</text>
        <dbReference type="Rhea" id="RHEA:43892"/>
        <dbReference type="Rhea" id="RHEA-COMP:14737"/>
        <dbReference type="Rhea" id="RHEA-COMP:14739"/>
        <dbReference type="ChEBI" id="CHEBI:29917"/>
        <dbReference type="ChEBI" id="CHEBI:35235"/>
        <dbReference type="ChEBI" id="CHEBI:57972"/>
        <dbReference type="ChEBI" id="CHEBI:64428"/>
        <dbReference type="EC" id="2.8.1.7"/>
    </reaction>
</comment>
<keyword evidence="5" id="KW-0663">Pyridoxal phosphate</keyword>
<dbReference type="Pfam" id="PF00266">
    <property type="entry name" value="Aminotran_5"/>
    <property type="match status" value="1"/>
</dbReference>
<dbReference type="NCBIfam" id="TIGR01977">
    <property type="entry name" value="am_tr_V_EF2568"/>
    <property type="match status" value="1"/>
</dbReference>
<dbReference type="InterPro" id="IPR016454">
    <property type="entry name" value="Cysteine_dSase"/>
</dbReference>
<dbReference type="PROSITE" id="PS00595">
    <property type="entry name" value="AA_TRANSFER_CLASS_5"/>
    <property type="match status" value="1"/>
</dbReference>
<dbReference type="SUPFAM" id="SSF53383">
    <property type="entry name" value="PLP-dependent transferases"/>
    <property type="match status" value="1"/>
</dbReference>
<dbReference type="InterPro" id="IPR020578">
    <property type="entry name" value="Aminotrans_V_PyrdxlP_BS"/>
</dbReference>
<dbReference type="STRING" id="698762.SAMN00808754_2233"/>
<reference evidence="9 10" key="1">
    <citation type="submission" date="2017-04" db="EMBL/GenBank/DDBJ databases">
        <authorList>
            <person name="Afonso C.L."/>
            <person name="Miller P.J."/>
            <person name="Scott M.A."/>
            <person name="Spackman E."/>
            <person name="Goraichik I."/>
            <person name="Dimitrov K.M."/>
            <person name="Suarez D.L."/>
            <person name="Swayne D.E."/>
        </authorList>
    </citation>
    <scope>NUCLEOTIDE SEQUENCE [LARGE SCALE GENOMIC DNA]</scope>
    <source>
        <strain evidence="9 10">ToBE</strain>
    </source>
</reference>
<dbReference type="GO" id="GO:0030170">
    <property type="term" value="F:pyridoxal phosphate binding"/>
    <property type="evidence" value="ECO:0007669"/>
    <property type="project" value="InterPro"/>
</dbReference>
<dbReference type="InterPro" id="IPR015421">
    <property type="entry name" value="PyrdxlP-dep_Trfase_major"/>
</dbReference>
<evidence type="ECO:0000256" key="7">
    <source>
        <dbReference type="RuleBase" id="RU004504"/>
    </source>
</evidence>
<dbReference type="PIRSF" id="PIRSF005572">
    <property type="entry name" value="NifS"/>
    <property type="match status" value="1"/>
</dbReference>
<sequence>MIYLNNAATSWPKPEDVYRAADYTLRHLAGSPGRGHSSWSLETGQTLVETRELLATLFNIQEPEHIIFTSGATMSLNLALKGFLNPGDHVIISSMEHNSVARPLFSLRASGVEVSIAQCSPEGTLDPREVEALISPRTKLICLTHASNVTGAILPIAEVGEIARRHGVYFLVDAAQTAGELSIDVEEAHIDFLAFTGHKALFGPPGTGGLYIRHPEKLYPLIEGGTGSHSEAFTQPEIMPDKFESGTPNAPGIAALGAGVKFILKTGLERIRAHNLRLLEFLLEGLKEIPGLTLYGPGKSDSMIPVVSLNIEGISPGEACAWLAERYGIITRSGLHCAPLAHQTIGTLATGTLRLSPGFFNTEEEIEKALAGLRELVKEVRGECRSLPFLPFPPPTRP</sequence>